<organism evidence="3 4">
    <name type="scientific">Sporolactobacillus shoreicorticis</name>
    <dbReference type="NCBI Taxonomy" id="1923877"/>
    <lineage>
        <taxon>Bacteria</taxon>
        <taxon>Bacillati</taxon>
        <taxon>Bacillota</taxon>
        <taxon>Bacilli</taxon>
        <taxon>Bacillales</taxon>
        <taxon>Sporolactobacillaceae</taxon>
        <taxon>Sporolactobacillus</taxon>
    </lineage>
</organism>
<accession>A0ABW5S7E3</accession>
<dbReference type="SUPFAM" id="SSF54506">
    <property type="entry name" value="Diaminopimelate epimerase-like"/>
    <property type="match status" value="1"/>
</dbReference>
<dbReference type="InterPro" id="IPR003719">
    <property type="entry name" value="Phenazine_PhzF-like"/>
</dbReference>
<proteinExistence type="inferred from homology"/>
<dbReference type="RefSeq" id="WP_253064129.1">
    <property type="nucleotide sequence ID" value="NZ_JAMXWM010000027.1"/>
</dbReference>
<keyword evidence="4" id="KW-1185">Reference proteome</keyword>
<name>A0ABW5S7E3_9BACL</name>
<dbReference type="EMBL" id="JBHUMQ010000026">
    <property type="protein sequence ID" value="MFD2694445.1"/>
    <property type="molecule type" value="Genomic_DNA"/>
</dbReference>
<sequence>MNNQGYTLDAFTKNGSGGNPAGVVLESDLLGKSEMQMVARKIGLSETAFVQHSNDADFKMSYFTPNSEVNLCGHATIAAFSLMRLEKKVSIGSYTLETKAGLLKATICDDNQIYLSQTLPNFYEQPDKEEIARSLNVSTSDFDENLPIEVVSTGLRDILVPIKNVRLLNKIKPDFSRIINVSKKYQVIGYHLFTLNTENNLTAYCRNFAPLYSIPEESATGTSTGALTCYLYKYNKTKGNEMLSFEQGYSMKRASSLFSKLTVKNRTITRIEVGGTASNVRRQNISI</sequence>
<keyword evidence="2" id="KW-0413">Isomerase</keyword>
<evidence type="ECO:0000256" key="1">
    <source>
        <dbReference type="ARBA" id="ARBA00008270"/>
    </source>
</evidence>
<protein>
    <submittedName>
        <fullName evidence="3">PhzF family phenazine biosynthesis protein</fullName>
    </submittedName>
</protein>
<comment type="caution">
    <text evidence="3">The sequence shown here is derived from an EMBL/GenBank/DDBJ whole genome shotgun (WGS) entry which is preliminary data.</text>
</comment>
<comment type="similarity">
    <text evidence="1">Belongs to the PhzF family.</text>
</comment>
<reference evidence="4" key="1">
    <citation type="journal article" date="2019" name="Int. J. Syst. Evol. Microbiol.">
        <title>The Global Catalogue of Microorganisms (GCM) 10K type strain sequencing project: providing services to taxonomists for standard genome sequencing and annotation.</title>
        <authorList>
            <consortium name="The Broad Institute Genomics Platform"/>
            <consortium name="The Broad Institute Genome Sequencing Center for Infectious Disease"/>
            <person name="Wu L."/>
            <person name="Ma J."/>
        </authorList>
    </citation>
    <scope>NUCLEOTIDE SEQUENCE [LARGE SCALE GENOMIC DNA]</scope>
    <source>
        <strain evidence="4">TISTR 2466</strain>
    </source>
</reference>
<dbReference type="PANTHER" id="PTHR13774">
    <property type="entry name" value="PHENAZINE BIOSYNTHESIS PROTEIN"/>
    <property type="match status" value="1"/>
</dbReference>
<dbReference type="Gene3D" id="3.10.310.10">
    <property type="entry name" value="Diaminopimelate Epimerase, Chain A, domain 1"/>
    <property type="match status" value="2"/>
</dbReference>
<evidence type="ECO:0000256" key="2">
    <source>
        <dbReference type="ARBA" id="ARBA00023235"/>
    </source>
</evidence>
<gene>
    <name evidence="3" type="ORF">ACFSUE_12525</name>
</gene>
<dbReference type="Pfam" id="PF02567">
    <property type="entry name" value="PhzC-PhzF"/>
    <property type="match status" value="1"/>
</dbReference>
<dbReference type="PIRSF" id="PIRSF016184">
    <property type="entry name" value="PhzC_PhzF"/>
    <property type="match status" value="1"/>
</dbReference>
<evidence type="ECO:0000313" key="4">
    <source>
        <dbReference type="Proteomes" id="UP001597399"/>
    </source>
</evidence>
<dbReference type="NCBIfam" id="TIGR00654">
    <property type="entry name" value="PhzF_family"/>
    <property type="match status" value="1"/>
</dbReference>
<dbReference type="PANTHER" id="PTHR13774:SF39">
    <property type="entry name" value="BIOSYNTHESIS PROTEIN, PUTATIVE-RELATED"/>
    <property type="match status" value="1"/>
</dbReference>
<dbReference type="Proteomes" id="UP001597399">
    <property type="component" value="Unassembled WGS sequence"/>
</dbReference>
<evidence type="ECO:0000313" key="3">
    <source>
        <dbReference type="EMBL" id="MFD2694445.1"/>
    </source>
</evidence>